<keyword evidence="1 4" id="KW-0245">EGF-like domain</keyword>
<dbReference type="SUPFAM" id="SSF57184">
    <property type="entry name" value="Growth factor receptor domain"/>
    <property type="match status" value="1"/>
</dbReference>
<evidence type="ECO:0000259" key="6">
    <source>
        <dbReference type="PROSITE" id="PS50026"/>
    </source>
</evidence>
<keyword evidence="9" id="KW-1185">Reference proteome</keyword>
<gene>
    <name evidence="7" type="ORF">GPM918_LOCUS7559</name>
    <name evidence="8" type="ORF">SRO942_LOCUS7559</name>
</gene>
<feature type="signal peptide" evidence="5">
    <location>
        <begin position="1"/>
        <end position="17"/>
    </location>
</feature>
<protein>
    <recommendedName>
        <fullName evidence="6">EGF-like domain-containing protein</fullName>
    </recommendedName>
</protein>
<dbReference type="InterPro" id="IPR051830">
    <property type="entry name" value="NOTCH_homolog"/>
</dbReference>
<dbReference type="PANTHER" id="PTHR24033">
    <property type="entry name" value="EGF-LIKE DOMAIN-CONTAINING PROTEIN"/>
    <property type="match status" value="1"/>
</dbReference>
<dbReference type="EMBL" id="CAJNOQ010001243">
    <property type="protein sequence ID" value="CAF0880005.1"/>
    <property type="molecule type" value="Genomic_DNA"/>
</dbReference>
<dbReference type="EMBL" id="CAJOBC010001243">
    <property type="protein sequence ID" value="CAF3666349.1"/>
    <property type="molecule type" value="Genomic_DNA"/>
</dbReference>
<evidence type="ECO:0000313" key="8">
    <source>
        <dbReference type="EMBL" id="CAF3666349.1"/>
    </source>
</evidence>
<dbReference type="Gene3D" id="2.10.25.10">
    <property type="entry name" value="Laminin"/>
    <property type="match status" value="1"/>
</dbReference>
<dbReference type="GO" id="GO:0005509">
    <property type="term" value="F:calcium ion binding"/>
    <property type="evidence" value="ECO:0007669"/>
    <property type="project" value="InterPro"/>
</dbReference>
<dbReference type="PANTHER" id="PTHR24033:SF151">
    <property type="entry name" value="NOTCH 2"/>
    <property type="match status" value="1"/>
</dbReference>
<dbReference type="CDD" id="cd00054">
    <property type="entry name" value="EGF_CA"/>
    <property type="match status" value="2"/>
</dbReference>
<evidence type="ECO:0000313" key="7">
    <source>
        <dbReference type="EMBL" id="CAF0880005.1"/>
    </source>
</evidence>
<evidence type="ECO:0000256" key="2">
    <source>
        <dbReference type="ARBA" id="ARBA00022737"/>
    </source>
</evidence>
<evidence type="ECO:0000256" key="4">
    <source>
        <dbReference type="PROSITE-ProRule" id="PRU00076"/>
    </source>
</evidence>
<keyword evidence="2" id="KW-0677">Repeat</keyword>
<dbReference type="InterPro" id="IPR001881">
    <property type="entry name" value="EGF-like_Ca-bd_dom"/>
</dbReference>
<keyword evidence="3" id="KW-1015">Disulfide bond</keyword>
<evidence type="ECO:0000256" key="5">
    <source>
        <dbReference type="SAM" id="SignalP"/>
    </source>
</evidence>
<dbReference type="Pfam" id="PF07645">
    <property type="entry name" value="EGF_CA"/>
    <property type="match status" value="2"/>
</dbReference>
<dbReference type="Gene3D" id="2.90.20.10">
    <property type="entry name" value="Plasmodium vivax P25 domain"/>
    <property type="match status" value="1"/>
</dbReference>
<dbReference type="PROSITE" id="PS00010">
    <property type="entry name" value="ASX_HYDROXYL"/>
    <property type="match status" value="2"/>
</dbReference>
<dbReference type="PROSITE" id="PS50026">
    <property type="entry name" value="EGF_3"/>
    <property type="match status" value="1"/>
</dbReference>
<organism evidence="7 9">
    <name type="scientific">Didymodactylos carnosus</name>
    <dbReference type="NCBI Taxonomy" id="1234261"/>
    <lineage>
        <taxon>Eukaryota</taxon>
        <taxon>Metazoa</taxon>
        <taxon>Spiralia</taxon>
        <taxon>Gnathifera</taxon>
        <taxon>Rotifera</taxon>
        <taxon>Eurotatoria</taxon>
        <taxon>Bdelloidea</taxon>
        <taxon>Philodinida</taxon>
        <taxon>Philodinidae</taxon>
        <taxon>Didymodactylos</taxon>
    </lineage>
</organism>
<dbReference type="Proteomes" id="UP000681722">
    <property type="component" value="Unassembled WGS sequence"/>
</dbReference>
<dbReference type="Proteomes" id="UP000663829">
    <property type="component" value="Unassembled WGS sequence"/>
</dbReference>
<evidence type="ECO:0000256" key="1">
    <source>
        <dbReference type="ARBA" id="ARBA00022536"/>
    </source>
</evidence>
<dbReference type="InterPro" id="IPR000152">
    <property type="entry name" value="EGF-type_Asp/Asn_hydroxyl_site"/>
</dbReference>
<comment type="caution">
    <text evidence="7">The sequence shown here is derived from an EMBL/GenBank/DDBJ whole genome shotgun (WGS) entry which is preliminary data.</text>
</comment>
<dbReference type="InterPro" id="IPR049883">
    <property type="entry name" value="NOTCH1_EGF-like"/>
</dbReference>
<dbReference type="InterPro" id="IPR009030">
    <property type="entry name" value="Growth_fac_rcpt_cys_sf"/>
</dbReference>
<dbReference type="SMART" id="SM00181">
    <property type="entry name" value="EGF"/>
    <property type="match status" value="6"/>
</dbReference>
<sequence>MREKIFLLLYLIPFAFAKEQSIQISRDGPTISRSDGKEQNVYFNGDLSKTDEQFAEYPDSNSFYQIKNPNKHIIPELTFFQQHDDVLLSKSGNGNLLRDPSSKVKTDKSSINSVSYQNGQNVVTCSDQCIPIYLLESHGIDVKKLLKHNRRPKNHSENAPTENDLQMVNGKMINVGKDLVHGKDLPSAERNWHDESLYIQQQKKITIERVKYILTIPNVKYNDEWKVKNGEFFRDFEQSLKSTLTILVSVKYNNILFLVELISIEKQPDKDGVIIIVQLSLPRSNVAIMLMSMKNTLLRVVNEKMNTVLSEKDYSLSTVGYLYLTFDQLFHSDSSVKTSPLYESITNEVTMLPLNWYEKDADKTVEKCQLTAVEQVNLKQFKLFIQINLTGDPTPQTFISLITLHDRLTKIFERYIDCKLNNKLFFPSYFADIVIEKMIIDYRVCNLTDLDKDSLSYYKKALKSLKKIAKDEMQVISIRNITIENNEDLMFQIELVPNTRSYDLILKIIYQGIRVCTQTRDDSDVTIYVQTRLYFHITLQGNKSLNNLDQKSKEKLERAFSDYLLKLYRFQLWSTDAEKSKNPDEKQIIPKDHLANVYPVTSIRFESISATDGLLNLLFEVDISGSLETSLLKFINTLLIRRLLLLFTNNYKIEATYQFEFVSVPWKDDYGVTNNYVNGIKNAIKTYFNDMINEFGFFPLIDKFDIELKSHDNKLVIVLKLVTDFAGKSILDRLYELYDRYLHKKINPCIFNPCPTDTVCQETCDLYNFGCYCGSSDVGICGKYAYCVNTSSNTTEYLHYECLCTDGYIKSSNSLGNCVKRPKECTEIKCGPNAKCVKCRCQEGFEGLDTGEMCVDTNPCKQPQCICPPDSHCVRINSTRDYYCKCRHEEKQGPCGENQMCISKDPSSVYNISKIAYECRCIKDYEPKITGDGCKRRPLLCSRDKICGNYSVCVPKDDYHLECKCREGFIPKKNSTDDCEDEDECKTKFECCGENSICENIVGSYLCHCKPGYEHDVRKKCVDIDECKIQPPLCKEHELCRNTISSYDCDCKPKYRRNVTSGMCLPIDPCEHNPCGSNSKLCEANMLDLTYICLKQMDYVAIIRTLKCLPEYSDEKSEIFKKLKTELEFQIKQELSSFNITKCSLNAIIPDGITGTKLVFQMMFRENFHEAQLVLNNEKFTKRMQNIVYNIASPIQHYEFLLTAPYRTCFSQPNSTEYIEFARHCIFLLKEYLKESIPEQSDVLRKCQLDGITKASDGQLSFKISYSVIQDGYDTTIKELAIKAVKNTFVLFVDQTIVSRNFRFYSYKQSPTADLTKFETLIYKECILLLNENQSDFIRLIKVPSIEKLESGGFAYPIEMISSVALSFSEAEQLCLEALEKVLDDTEIAIFGTGEVIKPQSVCLSFTLLFENHTYTDDLNKIDSKIYQDINTILNEEISKRFINEPIKLLSWKCEVLKPSLGTKIKLLVELHNNSAIYVTQQLKSIFGLIIKNGYITHDKLTPIDYRCDFLLHLIILFRIKDAKDNFIPDYHDKTSRSYKQLSNLFNLNSQMSPYNANLYSISIEDHDILIQIIGDCLPDTRLQFLSACRRIINEKVLILFSIFRSSLSSYSFTTIEYYRSFIGLNWLPEYGDQTSFAFCNLEQIIVNGLINALKIDKLEQGFLKAKLVWIRQKSDCIKGPAQKKPCVEFKVTVDVKDTYSSEVIRDQLIQVFSTDVLTYFEQSLISVEKEIMECKIILLGVDYHTDYNDRDSKKYQQLITSLTQLISTKLIERKIANAVLSMNCTQITKYTGEEQNGVELTTEFLVQQIESLTIQQCEEEILTCLKEDVVKYWQLISKSEISKRK</sequence>
<comment type="caution">
    <text evidence="4">Lacks conserved residue(s) required for the propagation of feature annotation.</text>
</comment>
<dbReference type="PROSITE" id="PS01187">
    <property type="entry name" value="EGF_CA"/>
    <property type="match status" value="2"/>
</dbReference>
<proteinExistence type="predicted"/>
<name>A0A813Y4H2_9BILA</name>
<dbReference type="OrthoDB" id="10045365at2759"/>
<evidence type="ECO:0000313" key="9">
    <source>
        <dbReference type="Proteomes" id="UP000663829"/>
    </source>
</evidence>
<reference evidence="7" key="1">
    <citation type="submission" date="2021-02" db="EMBL/GenBank/DDBJ databases">
        <authorList>
            <person name="Nowell W R."/>
        </authorList>
    </citation>
    <scope>NUCLEOTIDE SEQUENCE</scope>
</reference>
<feature type="chain" id="PRO_5035598726" description="EGF-like domain-containing protein" evidence="5">
    <location>
        <begin position="18"/>
        <end position="1846"/>
    </location>
</feature>
<keyword evidence="5" id="KW-0732">Signal</keyword>
<dbReference type="SMART" id="SM00179">
    <property type="entry name" value="EGF_CA"/>
    <property type="match status" value="2"/>
</dbReference>
<feature type="domain" description="EGF-like" evidence="6">
    <location>
        <begin position="1023"/>
        <end position="1061"/>
    </location>
</feature>
<dbReference type="PROSITE" id="PS01186">
    <property type="entry name" value="EGF_2"/>
    <property type="match status" value="1"/>
</dbReference>
<dbReference type="InterPro" id="IPR018097">
    <property type="entry name" value="EGF_Ca-bd_CS"/>
</dbReference>
<accession>A0A813Y4H2</accession>
<dbReference type="InterPro" id="IPR000742">
    <property type="entry name" value="EGF"/>
</dbReference>
<evidence type="ECO:0000256" key="3">
    <source>
        <dbReference type="ARBA" id="ARBA00023157"/>
    </source>
</evidence>